<dbReference type="EMBL" id="CP030219">
    <property type="protein sequence ID" value="AXD72134.1"/>
    <property type="molecule type" value="Genomic_DNA"/>
</dbReference>
<dbReference type="RefSeq" id="WP_154807723.1">
    <property type="nucleotide sequence ID" value="NZ_CP030219.1"/>
</dbReference>
<sequence length="122" mass="13646">MKKYTDKAYFSVVDMTNGCIINAWDGEACGYSWVSNKDVLDSSGGVNADKFDFQSMRPMINKTIDDFSGMDVREVANMLRYDSLSKENINTYQRMAKENKKAKGIVSESVSGYLSGITEKPP</sequence>
<dbReference type="AlphaFoldDB" id="A0A344SB95"/>
<evidence type="ECO:0000313" key="3">
    <source>
        <dbReference type="Proteomes" id="UP000251994"/>
    </source>
</evidence>
<reference evidence="2" key="2">
    <citation type="submission" date="2018-10" db="EMBL/GenBank/DDBJ databases">
        <authorList>
            <consortium name="PulseNet: The National Subtyping Network for Foodborne Disease Surveillance"/>
            <person name="Tarr C.L."/>
            <person name="Trees E."/>
            <person name="Katz L.S."/>
            <person name="Carleton-Romer H.A."/>
            <person name="Stroika S."/>
            <person name="Kucerova Z."/>
            <person name="Roache K.F."/>
            <person name="Sabol A.L."/>
            <person name="Besser J."/>
            <person name="Gerner-Smidt P."/>
        </authorList>
    </citation>
    <scope>NUCLEOTIDE SEQUENCE [LARGE SCALE GENOMIC DNA]</scope>
    <source>
        <strain evidence="2">PNUSAS038541</strain>
    </source>
</reference>
<reference evidence="1 3" key="1">
    <citation type="submission" date="2018-06" db="EMBL/GenBank/DDBJ databases">
        <title>Completed Genome Sequences of 32 Strains from Various Serotypes of Salmonella enterica.</title>
        <authorList>
            <person name="Nash J.H.E."/>
            <person name="Robertson J."/>
            <person name="Bessonov K."/>
        </authorList>
    </citation>
    <scope>NUCLEOTIDE SEQUENCE [LARGE SCALE GENOMIC DNA]</scope>
    <source>
        <strain evidence="1 3">SA20021456</strain>
    </source>
</reference>
<protein>
    <submittedName>
        <fullName evidence="2">Uncharacterized protein</fullName>
    </submittedName>
</protein>
<evidence type="ECO:0000313" key="1">
    <source>
        <dbReference type="EMBL" id="AXD72134.1"/>
    </source>
</evidence>
<proteinExistence type="predicted"/>
<dbReference type="Proteomes" id="UP000251994">
    <property type="component" value="Chromosome"/>
</dbReference>
<evidence type="ECO:0000313" key="2">
    <source>
        <dbReference type="EMBL" id="MLW03215.1"/>
    </source>
</evidence>
<accession>A0A344SB95</accession>
<name>A0A344SB95_SALER</name>
<organism evidence="2">
    <name type="scientific">Salmonella enterica</name>
    <name type="common">Salmonella choleraesuis</name>
    <dbReference type="NCBI Taxonomy" id="28901"/>
    <lineage>
        <taxon>Bacteria</taxon>
        <taxon>Pseudomonadati</taxon>
        <taxon>Pseudomonadota</taxon>
        <taxon>Gammaproteobacteria</taxon>
        <taxon>Enterobacterales</taxon>
        <taxon>Enterobacteriaceae</taxon>
        <taxon>Salmonella</taxon>
    </lineage>
</organism>
<dbReference type="EMBL" id="RVIJ01000040">
    <property type="protein sequence ID" value="MLW03215.1"/>
    <property type="molecule type" value="Genomic_DNA"/>
</dbReference>
<dbReference type="Proteomes" id="UP000885392">
    <property type="component" value="Unassembled WGS sequence"/>
</dbReference>
<gene>
    <name evidence="1" type="ORF">CHC34_14995</name>
    <name evidence="2" type="ORF">EAK82_24210</name>
</gene>